<dbReference type="SFLD" id="SFLDG00358">
    <property type="entry name" value="Main_(cytGST)"/>
    <property type="match status" value="1"/>
</dbReference>
<feature type="domain" description="GST N-terminal" evidence="1">
    <location>
        <begin position="1"/>
        <end position="80"/>
    </location>
</feature>
<evidence type="ECO:0000313" key="3">
    <source>
        <dbReference type="EMBL" id="MBD2315817.1"/>
    </source>
</evidence>
<proteinExistence type="predicted"/>
<dbReference type="PROSITE" id="PS50405">
    <property type="entry name" value="GST_CTER"/>
    <property type="match status" value="1"/>
</dbReference>
<dbReference type="Pfam" id="PF02798">
    <property type="entry name" value="GST_N"/>
    <property type="match status" value="1"/>
</dbReference>
<name>A0ABR8C6G3_9CYAN</name>
<dbReference type="InterPro" id="IPR004045">
    <property type="entry name" value="Glutathione_S-Trfase_N"/>
</dbReference>
<dbReference type="CDD" id="cd03046">
    <property type="entry name" value="GST_N_GTT1_like"/>
    <property type="match status" value="1"/>
</dbReference>
<dbReference type="InterPro" id="IPR004046">
    <property type="entry name" value="GST_C"/>
</dbReference>
<dbReference type="InterPro" id="IPR040079">
    <property type="entry name" value="Glutathione_S-Trfase"/>
</dbReference>
<dbReference type="Gene3D" id="1.20.1050.10">
    <property type="match status" value="1"/>
</dbReference>
<keyword evidence="4" id="KW-1185">Reference proteome</keyword>
<evidence type="ECO:0000259" key="1">
    <source>
        <dbReference type="PROSITE" id="PS50404"/>
    </source>
</evidence>
<gene>
    <name evidence="3" type="ORF">H6G05_03015</name>
</gene>
<dbReference type="InterPro" id="IPR010987">
    <property type="entry name" value="Glutathione-S-Trfase_C-like"/>
</dbReference>
<evidence type="ECO:0000313" key="4">
    <source>
        <dbReference type="Proteomes" id="UP000618445"/>
    </source>
</evidence>
<organism evidence="3 4">
    <name type="scientific">Phormidium tenue FACHB-1050</name>
    <dbReference type="NCBI Taxonomy" id="2692857"/>
    <lineage>
        <taxon>Bacteria</taxon>
        <taxon>Bacillati</taxon>
        <taxon>Cyanobacteriota</taxon>
        <taxon>Cyanophyceae</taxon>
        <taxon>Oscillatoriophycideae</taxon>
        <taxon>Oscillatoriales</taxon>
        <taxon>Oscillatoriaceae</taxon>
        <taxon>Phormidium</taxon>
    </lineage>
</organism>
<feature type="domain" description="GST C-terminal" evidence="2">
    <location>
        <begin position="81"/>
        <end position="184"/>
    </location>
</feature>
<dbReference type="RefSeq" id="WP_190576190.1">
    <property type="nucleotide sequence ID" value="NZ_CAWPQU010000023.1"/>
</dbReference>
<dbReference type="PROSITE" id="PS50404">
    <property type="entry name" value="GST_NTER"/>
    <property type="match status" value="1"/>
</dbReference>
<dbReference type="EMBL" id="JACJQY010000003">
    <property type="protein sequence ID" value="MBD2315817.1"/>
    <property type="molecule type" value="Genomic_DNA"/>
</dbReference>
<dbReference type="Gene3D" id="3.40.30.10">
    <property type="entry name" value="Glutaredoxin"/>
    <property type="match status" value="1"/>
</dbReference>
<comment type="caution">
    <text evidence="3">The sequence shown here is derived from an EMBL/GenBank/DDBJ whole genome shotgun (WGS) entry which is preliminary data.</text>
</comment>
<dbReference type="SFLD" id="SFLDG01150">
    <property type="entry name" value="Main.1:_Beta-like"/>
    <property type="match status" value="1"/>
</dbReference>
<dbReference type="PANTHER" id="PTHR44051">
    <property type="entry name" value="GLUTATHIONE S-TRANSFERASE-RELATED"/>
    <property type="match status" value="1"/>
</dbReference>
<dbReference type="PANTHER" id="PTHR44051:SF8">
    <property type="entry name" value="GLUTATHIONE S-TRANSFERASE GSTA"/>
    <property type="match status" value="1"/>
</dbReference>
<dbReference type="SFLD" id="SFLDS00019">
    <property type="entry name" value="Glutathione_Transferase_(cytos"/>
    <property type="match status" value="1"/>
</dbReference>
<dbReference type="SUPFAM" id="SSF47616">
    <property type="entry name" value="GST C-terminal domain-like"/>
    <property type="match status" value="1"/>
</dbReference>
<dbReference type="InterPro" id="IPR036282">
    <property type="entry name" value="Glutathione-S-Trfase_C_sf"/>
</dbReference>
<dbReference type="Pfam" id="PF14497">
    <property type="entry name" value="GST_C_3"/>
    <property type="match status" value="1"/>
</dbReference>
<evidence type="ECO:0000259" key="2">
    <source>
        <dbReference type="PROSITE" id="PS50405"/>
    </source>
</evidence>
<dbReference type="Proteomes" id="UP000618445">
    <property type="component" value="Unassembled WGS sequence"/>
</dbReference>
<reference evidence="3 4" key="1">
    <citation type="journal article" date="2020" name="ISME J.">
        <title>Comparative genomics reveals insights into cyanobacterial evolution and habitat adaptation.</title>
        <authorList>
            <person name="Chen M.Y."/>
            <person name="Teng W.K."/>
            <person name="Zhao L."/>
            <person name="Hu C.X."/>
            <person name="Zhou Y.K."/>
            <person name="Han B.P."/>
            <person name="Song L.R."/>
            <person name="Shu W.S."/>
        </authorList>
    </citation>
    <scope>NUCLEOTIDE SEQUENCE [LARGE SCALE GENOMIC DNA]</scope>
    <source>
        <strain evidence="3 4">FACHB-1050</strain>
    </source>
</reference>
<accession>A0ABR8C6G3</accession>
<dbReference type="SUPFAM" id="SSF52833">
    <property type="entry name" value="Thioredoxin-like"/>
    <property type="match status" value="1"/>
</dbReference>
<dbReference type="InterPro" id="IPR036249">
    <property type="entry name" value="Thioredoxin-like_sf"/>
</dbReference>
<protein>
    <submittedName>
        <fullName evidence="3">Glutathione S-transferase family protein</fullName>
    </submittedName>
</protein>
<sequence>MIKLYGGARSRASIVRWYLEELQAPYEFQLLDMKVGEHLQPEFLAINPFGKVPAIDDDGFIVWESGAIMLYVAEKYDQLKTLQERAIAAQWVLFANSTLGTGLFVAESREKETPRLLGSLNKVLENQDYITGENFTVSDVAVGSILGYAIMMLQMSYADYPAIDAYMKRISDRPAYKKAILGIS</sequence>